<feature type="transmembrane region" description="Helical" evidence="1">
    <location>
        <begin position="256"/>
        <end position="272"/>
    </location>
</feature>
<reference evidence="3" key="1">
    <citation type="submission" date="2018-11" db="EMBL/GenBank/DDBJ databases">
        <title>Proposal to divide the Flavobacteriaceae and reorganize its genera based on Amino Acid Identity values calculated from whole genome sequences.</title>
        <authorList>
            <person name="Nicholson A.C."/>
            <person name="Gulvik C.A."/>
            <person name="Whitney A.M."/>
            <person name="Humrighouse B.W."/>
            <person name="Bell M."/>
            <person name="Holmens B."/>
            <person name="Steigerwalt A."/>
            <person name="Villarma A."/>
            <person name="Sheth M."/>
            <person name="Batra D."/>
            <person name="Pryor J."/>
            <person name="Bernardet J.-F."/>
            <person name="Hugo C."/>
            <person name="Kampfer P."/>
            <person name="Newman J."/>
            <person name="Mcquiston J.R."/>
        </authorList>
    </citation>
    <scope>NUCLEOTIDE SEQUENCE [LARGE SCALE GENOMIC DNA]</scope>
    <source>
        <strain evidence="3">H3056</strain>
    </source>
</reference>
<feature type="transmembrane region" description="Helical" evidence="1">
    <location>
        <begin position="233"/>
        <end position="250"/>
    </location>
</feature>
<keyword evidence="1" id="KW-0472">Membrane</keyword>
<gene>
    <name evidence="2" type="ORF">EGI11_07220</name>
</gene>
<dbReference type="EMBL" id="RJUG01000003">
    <property type="protein sequence ID" value="ROI09194.1"/>
    <property type="molecule type" value="Genomic_DNA"/>
</dbReference>
<evidence type="ECO:0000256" key="1">
    <source>
        <dbReference type="SAM" id="Phobius"/>
    </source>
</evidence>
<feature type="transmembrane region" description="Helical" evidence="1">
    <location>
        <begin position="194"/>
        <end position="212"/>
    </location>
</feature>
<proteinExistence type="predicted"/>
<keyword evidence="1" id="KW-0812">Transmembrane</keyword>
<feature type="transmembrane region" description="Helical" evidence="1">
    <location>
        <begin position="86"/>
        <end position="107"/>
    </location>
</feature>
<feature type="transmembrane region" description="Helical" evidence="1">
    <location>
        <begin position="28"/>
        <end position="47"/>
    </location>
</feature>
<dbReference type="Pfam" id="PF14897">
    <property type="entry name" value="EpsG"/>
    <property type="match status" value="1"/>
</dbReference>
<feature type="transmembrane region" description="Helical" evidence="1">
    <location>
        <begin position="114"/>
        <end position="130"/>
    </location>
</feature>
<keyword evidence="1" id="KW-1133">Transmembrane helix</keyword>
<feature type="transmembrane region" description="Helical" evidence="1">
    <location>
        <begin position="161"/>
        <end position="188"/>
    </location>
</feature>
<name>A0A3N0WVV8_9FLAO</name>
<dbReference type="RefSeq" id="WP_123265775.1">
    <property type="nucleotide sequence ID" value="NZ_RJUG01000003.1"/>
</dbReference>
<dbReference type="InterPro" id="IPR049458">
    <property type="entry name" value="EpsG-like"/>
</dbReference>
<sequence length="346" mass="40258">MLYYILPSFILIVMVSMMYISKLKLKSYATFLFFACFPAILIAVLSGDSGTDKNAYYTWIGNSFNGNIDEVTYEPGFKYLSVLLSYVYPSVYFIIPAIGLLTSIILIKSYSRNKYHLVIFTFLIFPYFYFDMTMNGLRYGLSFALSSLAAYQLSKPKKNSFLFFVFAIFAVSMQYSSFLIVGLIYLSQINFKKVHLLFLIIVGYAVVSLLDVQYFENKVDIYNDISRPSGISGLSPLVLFITIFLLNWYLQKKLSWIYFVILGLEILSFLLSLKSYSGLRFQTLMMFTLLIFIAHFQTAQLFGKRLLAVYFLIACLSLSLKMRNFMNEEKFVETPFIPYEFFWERR</sequence>
<feature type="transmembrane region" description="Helical" evidence="1">
    <location>
        <begin position="302"/>
        <end position="320"/>
    </location>
</feature>
<dbReference type="OrthoDB" id="9061203at2"/>
<feature type="transmembrane region" description="Helical" evidence="1">
    <location>
        <begin position="6"/>
        <end position="21"/>
    </location>
</feature>
<comment type="caution">
    <text evidence="2">The sequence shown here is derived from an EMBL/GenBank/DDBJ whole genome shotgun (WGS) entry which is preliminary data.</text>
</comment>
<dbReference type="Proteomes" id="UP000270224">
    <property type="component" value="Unassembled WGS sequence"/>
</dbReference>
<organism evidence="2 3">
    <name type="scientific">Kaistella daneshvariae</name>
    <dbReference type="NCBI Taxonomy" id="2487074"/>
    <lineage>
        <taxon>Bacteria</taxon>
        <taxon>Pseudomonadati</taxon>
        <taxon>Bacteroidota</taxon>
        <taxon>Flavobacteriia</taxon>
        <taxon>Flavobacteriales</taxon>
        <taxon>Weeksellaceae</taxon>
        <taxon>Chryseobacterium group</taxon>
        <taxon>Kaistella</taxon>
    </lineage>
</organism>
<dbReference type="AlphaFoldDB" id="A0A3N0WVV8"/>
<accession>A0A3N0WVV8</accession>
<protein>
    <submittedName>
        <fullName evidence="2">EpsG family protein</fullName>
    </submittedName>
</protein>
<evidence type="ECO:0000313" key="3">
    <source>
        <dbReference type="Proteomes" id="UP000270224"/>
    </source>
</evidence>
<evidence type="ECO:0000313" key="2">
    <source>
        <dbReference type="EMBL" id="ROI09194.1"/>
    </source>
</evidence>